<dbReference type="Gramene" id="SIN_1008320.t">
    <property type="protein sequence ID" value="SIN_1008320.t"/>
    <property type="gene ID" value="SIN_1008320"/>
</dbReference>
<dbReference type="AlphaFoldDB" id="A0A6I9TUH7"/>
<gene>
    <name evidence="3" type="primary">LOC105171245</name>
</gene>
<name>A0A6I9TUH7_SESIN</name>
<sequence length="115" mass="12526">MAAKAQIGFSILILLFLFLIGDSLASPQMCNQFVNCTVNINVCKTKCNTRYHGRLGFCISTAPASPPTPPPALLQPMKLSRAGKKAYRCNCTFQKKPRQNCPGTKQVPVAILNKA</sequence>
<organism evidence="2 3">
    <name type="scientific">Sesamum indicum</name>
    <name type="common">Oriental sesame</name>
    <name type="synonym">Sesamum orientale</name>
    <dbReference type="NCBI Taxonomy" id="4182"/>
    <lineage>
        <taxon>Eukaryota</taxon>
        <taxon>Viridiplantae</taxon>
        <taxon>Streptophyta</taxon>
        <taxon>Embryophyta</taxon>
        <taxon>Tracheophyta</taxon>
        <taxon>Spermatophyta</taxon>
        <taxon>Magnoliopsida</taxon>
        <taxon>eudicotyledons</taxon>
        <taxon>Gunneridae</taxon>
        <taxon>Pentapetalae</taxon>
        <taxon>asterids</taxon>
        <taxon>lamiids</taxon>
        <taxon>Lamiales</taxon>
        <taxon>Pedaliaceae</taxon>
        <taxon>Sesamum</taxon>
    </lineage>
</organism>
<accession>A0A6I9TUH7</accession>
<keyword evidence="2" id="KW-1185">Reference proteome</keyword>
<dbReference type="Proteomes" id="UP000504604">
    <property type="component" value="Linkage group LG9"/>
</dbReference>
<feature type="chain" id="PRO_5026961947" evidence="1">
    <location>
        <begin position="26"/>
        <end position="115"/>
    </location>
</feature>
<dbReference type="KEGG" id="sind:105171245"/>
<dbReference type="RefSeq" id="XP_011090596.1">
    <property type="nucleotide sequence ID" value="XM_011092294.1"/>
</dbReference>
<evidence type="ECO:0000313" key="2">
    <source>
        <dbReference type="Proteomes" id="UP000504604"/>
    </source>
</evidence>
<evidence type="ECO:0000256" key="1">
    <source>
        <dbReference type="SAM" id="SignalP"/>
    </source>
</evidence>
<protein>
    <submittedName>
        <fullName evidence="3">Uncharacterized protein LOC105171245</fullName>
    </submittedName>
</protein>
<keyword evidence="1" id="KW-0732">Signal</keyword>
<dbReference type="GeneID" id="105171245"/>
<proteinExistence type="predicted"/>
<reference evidence="3" key="1">
    <citation type="submission" date="2025-08" db="UniProtKB">
        <authorList>
            <consortium name="RefSeq"/>
        </authorList>
    </citation>
    <scope>IDENTIFICATION</scope>
</reference>
<feature type="signal peptide" evidence="1">
    <location>
        <begin position="1"/>
        <end position="25"/>
    </location>
</feature>
<dbReference type="InParanoid" id="A0A6I9TUH7"/>
<evidence type="ECO:0000313" key="3">
    <source>
        <dbReference type="RefSeq" id="XP_011090596.1"/>
    </source>
</evidence>